<reference evidence="3" key="1">
    <citation type="submission" date="2021-06" db="EMBL/GenBank/DDBJ databases">
        <authorList>
            <person name="Kallberg Y."/>
            <person name="Tangrot J."/>
            <person name="Rosling A."/>
        </authorList>
    </citation>
    <scope>NUCLEOTIDE SEQUENCE</scope>
    <source>
        <strain evidence="3">CL551</strain>
    </source>
</reference>
<keyword evidence="4" id="KW-1185">Reference proteome</keyword>
<feature type="compositionally biased region" description="Polar residues" evidence="1">
    <location>
        <begin position="959"/>
        <end position="968"/>
    </location>
</feature>
<comment type="caution">
    <text evidence="3">The sequence shown here is derived from an EMBL/GenBank/DDBJ whole genome shotgun (WGS) entry which is preliminary data.</text>
</comment>
<dbReference type="OrthoDB" id="2449239at2759"/>
<evidence type="ECO:0000259" key="2">
    <source>
        <dbReference type="PROSITE" id="PS50011"/>
    </source>
</evidence>
<dbReference type="PROSITE" id="PS50011">
    <property type="entry name" value="PROTEIN_KINASE_DOM"/>
    <property type="match status" value="1"/>
</dbReference>
<feature type="region of interest" description="Disordered" evidence="1">
    <location>
        <begin position="794"/>
        <end position="849"/>
    </location>
</feature>
<dbReference type="PANTHER" id="PTHR44167:SF25">
    <property type="entry name" value="PROTEIN KINASE DOMAIN CONTAINING PROTEIN"/>
    <property type="match status" value="1"/>
</dbReference>
<feature type="compositionally biased region" description="Low complexity" evidence="1">
    <location>
        <begin position="562"/>
        <end position="577"/>
    </location>
</feature>
<feature type="region of interest" description="Disordered" evidence="1">
    <location>
        <begin position="669"/>
        <end position="707"/>
    </location>
</feature>
<dbReference type="EMBL" id="CAJVPV010000512">
    <property type="protein sequence ID" value="CAG8460551.1"/>
    <property type="molecule type" value="Genomic_DNA"/>
</dbReference>
<dbReference type="Gene3D" id="1.10.510.10">
    <property type="entry name" value="Transferase(Phosphotransferase) domain 1"/>
    <property type="match status" value="1"/>
</dbReference>
<sequence>MVYKNQFYQAGNNNIQYDFENTTVDNNASKDLSKPLGGIIIKNIQCSLKKKQTAKISKLMKSILKENPKLRLEFEYNQETRSTCVLEMVGRPDRGQEKYGAWDENVIFVVTASTLKSSTNADLFIRCWDPSIKGRIGCVGEAKLNLAHHEKFNNEETYCELDLGYNESIMVSFCVYFFSNDPPRLMMQKFDDPNIRGQKIGVIMINKIQLTNETRPSGQTGYLEFELEREKECHSMKKYWNSTQSPWKYPITLSFIARHEELIIRFCYGSTGSTGSTATTKFHIGPAAATEVLWPSLMTGKSVNVGEYTLMEHGLRVGKVRFEISCHCLITSVKFYKICTQYQAPHGQKQSITDNDGLRSEGGAGTTNVSSGQRVQLSSSRQNNALQNMNRNRSSIQNRNQIEQQRQFSPSSTSRVGAGGGFAVQTDQQTIYSTSQAGASGGLNAQRFGGSSSQLKAINPSSSTLRTYVSREYNNNDYDPHPYMNTSQTPSLKSDDSHSGRSLQESLPEAPEVVNPQNGTHSHGHEGRSKAIRYLQDDIPKNLQTQTSLPSLRGRDNLPTLSSHGSHSGSMSTSGRTGYSGGAIVTGGNGGITGTHRMSLTQYPQTHFDPNSHYRNNNNKGQRHSDPVSPISSSFTLIEDNLPSQSSVARFAHNLQEISGFQQLHVSGSKETLAPSTTSALSGTNESTTLNSPVAQETPNSEKQQGAETLLSRINSLGSINTTSSKHTDDQSISVSSSFLPTSSRETSSFIQTSSKRNSENSITIFTPHIICDRYVITARIIGKKRKSVSTQSITNVSLSSHHQSDSLSSQSNPSMNKSPTQSTPEASSSSHHSTTSRRVEPQDSQRSQLFAVINSNQRRRTIKHYKGHVVKVPENLIIIKVFEDKMSFENENFFLRKFLKSKYVVKLIDVESNVIFRDNEFEEVGNESSYYDYATNNNRESQENENEGRNSGEKGRSELSNGSVNSEFDSHERSTSLIITKYHGESLESNIHSFKEKREIVAIFRKICEGVKWLHDNGVVHMSLNPSCILCKETDIYNVRFCDFENTKDLDEQVYPEFISSYVPSTKTNSFASTEGSFITPPSPSDSFIDEGSHLPCNTTSSTFQIQVTTTRHTTTNYSDDQSLISDHSEKIKDTPNSQPTIPHYPIGFTGPEIILPQLLLASKSTSSSPELVSFLKNIRARRSVDCFSLGAILYYLCTKKLLYSSIEELEWLVRKRKQSSDDENVNDPKDFNDDTNEGVRGNEKEYEINSLAIDVDETLDEDIREVMSMCLKIDEYARWNIEEILASRLMNQD</sequence>
<protein>
    <submittedName>
        <fullName evidence="3">4031_t:CDS:1</fullName>
    </submittedName>
</protein>
<dbReference type="Proteomes" id="UP000789342">
    <property type="component" value="Unassembled WGS sequence"/>
</dbReference>
<feature type="region of interest" description="Disordered" evidence="1">
    <location>
        <begin position="348"/>
        <end position="380"/>
    </location>
</feature>
<dbReference type="GO" id="GO:0005524">
    <property type="term" value="F:ATP binding"/>
    <property type="evidence" value="ECO:0007669"/>
    <property type="project" value="InterPro"/>
</dbReference>
<dbReference type="GO" id="GO:0004674">
    <property type="term" value="F:protein serine/threonine kinase activity"/>
    <property type="evidence" value="ECO:0007669"/>
    <property type="project" value="TreeGrafter"/>
</dbReference>
<organism evidence="3 4">
    <name type="scientific">Acaulospora morrowiae</name>
    <dbReference type="NCBI Taxonomy" id="94023"/>
    <lineage>
        <taxon>Eukaryota</taxon>
        <taxon>Fungi</taxon>
        <taxon>Fungi incertae sedis</taxon>
        <taxon>Mucoromycota</taxon>
        <taxon>Glomeromycotina</taxon>
        <taxon>Glomeromycetes</taxon>
        <taxon>Diversisporales</taxon>
        <taxon>Acaulosporaceae</taxon>
        <taxon>Acaulospora</taxon>
    </lineage>
</organism>
<evidence type="ECO:0000256" key="1">
    <source>
        <dbReference type="SAM" id="MobiDB-lite"/>
    </source>
</evidence>
<dbReference type="Pfam" id="PF00069">
    <property type="entry name" value="Pkinase"/>
    <property type="match status" value="1"/>
</dbReference>
<dbReference type="GO" id="GO:0044773">
    <property type="term" value="P:mitotic DNA damage checkpoint signaling"/>
    <property type="evidence" value="ECO:0007669"/>
    <property type="project" value="TreeGrafter"/>
</dbReference>
<feature type="domain" description="Protein kinase" evidence="2">
    <location>
        <begin position="856"/>
        <end position="1292"/>
    </location>
</feature>
<name>A0A9N8Z1Z3_9GLOM</name>
<feature type="compositionally biased region" description="Polar residues" evidence="1">
    <location>
        <begin position="366"/>
        <end position="380"/>
    </location>
</feature>
<feature type="region of interest" description="Disordered" evidence="1">
    <location>
        <begin position="1219"/>
        <end position="1241"/>
    </location>
</feature>
<dbReference type="GO" id="GO:0005737">
    <property type="term" value="C:cytoplasm"/>
    <property type="evidence" value="ECO:0007669"/>
    <property type="project" value="TreeGrafter"/>
</dbReference>
<feature type="region of interest" description="Disordered" evidence="1">
    <location>
        <begin position="544"/>
        <end position="632"/>
    </location>
</feature>
<dbReference type="InterPro" id="IPR000719">
    <property type="entry name" value="Prot_kinase_dom"/>
</dbReference>
<dbReference type="InterPro" id="IPR011009">
    <property type="entry name" value="Kinase-like_dom_sf"/>
</dbReference>
<feature type="compositionally biased region" description="Basic and acidic residues" evidence="1">
    <location>
        <begin position="941"/>
        <end position="958"/>
    </location>
</feature>
<proteinExistence type="predicted"/>
<evidence type="ECO:0000313" key="4">
    <source>
        <dbReference type="Proteomes" id="UP000789342"/>
    </source>
</evidence>
<evidence type="ECO:0000313" key="3">
    <source>
        <dbReference type="EMBL" id="CAG8460551.1"/>
    </source>
</evidence>
<dbReference type="PANTHER" id="PTHR44167">
    <property type="entry name" value="OVARIAN-SPECIFIC SERINE/THREONINE-PROTEIN KINASE LOK-RELATED"/>
    <property type="match status" value="1"/>
</dbReference>
<gene>
    <name evidence="3" type="ORF">AMORRO_LOCUS1374</name>
</gene>
<feature type="region of interest" description="Disordered" evidence="1">
    <location>
        <begin position="473"/>
        <end position="527"/>
    </location>
</feature>
<dbReference type="GO" id="GO:0005634">
    <property type="term" value="C:nucleus"/>
    <property type="evidence" value="ECO:0007669"/>
    <property type="project" value="TreeGrafter"/>
</dbReference>
<feature type="region of interest" description="Disordered" evidence="1">
    <location>
        <begin position="401"/>
        <end position="420"/>
    </location>
</feature>
<feature type="region of interest" description="Disordered" evidence="1">
    <location>
        <begin position="936"/>
        <end position="970"/>
    </location>
</feature>
<feature type="compositionally biased region" description="Polar residues" evidence="1">
    <location>
        <begin position="596"/>
        <end position="620"/>
    </location>
</feature>
<accession>A0A9N8Z1Z3</accession>
<feature type="compositionally biased region" description="Gly residues" evidence="1">
    <location>
        <begin position="578"/>
        <end position="593"/>
    </location>
</feature>
<feature type="region of interest" description="Disordered" evidence="1">
    <location>
        <begin position="721"/>
        <end position="758"/>
    </location>
</feature>
<dbReference type="SUPFAM" id="SSF56112">
    <property type="entry name" value="Protein kinase-like (PK-like)"/>
    <property type="match status" value="1"/>
</dbReference>
<dbReference type="SMART" id="SM00220">
    <property type="entry name" value="S_TKc"/>
    <property type="match status" value="1"/>
</dbReference>
<feature type="compositionally biased region" description="Low complexity" evidence="1">
    <location>
        <begin position="798"/>
        <end position="834"/>
    </location>
</feature>